<dbReference type="PROSITE" id="PS00237">
    <property type="entry name" value="G_PROTEIN_RECEP_F1_1"/>
    <property type="match status" value="1"/>
</dbReference>
<dbReference type="Gene3D" id="1.20.1070.10">
    <property type="entry name" value="Rhodopsin 7-helix transmembrane proteins"/>
    <property type="match status" value="1"/>
</dbReference>
<dbReference type="Pfam" id="PF00001">
    <property type="entry name" value="7tm_1"/>
    <property type="match status" value="1"/>
</dbReference>
<keyword evidence="10 12" id="KW-0807">Transducer</keyword>
<dbReference type="PRINTS" id="PR01846">
    <property type="entry name" value="TRHRFAMILY"/>
</dbReference>
<keyword evidence="6 14" id="KW-1133">Transmembrane helix</keyword>
<dbReference type="SMART" id="SM01381">
    <property type="entry name" value="7TM_GPCR_Srsx"/>
    <property type="match status" value="1"/>
</dbReference>
<evidence type="ECO:0000256" key="12">
    <source>
        <dbReference type="RuleBase" id="RU000688"/>
    </source>
</evidence>
<evidence type="ECO:0000256" key="11">
    <source>
        <dbReference type="ARBA" id="ARBA00032251"/>
    </source>
</evidence>
<dbReference type="PROSITE" id="PS50262">
    <property type="entry name" value="G_PROTEIN_RECEP_F1_2"/>
    <property type="match status" value="1"/>
</dbReference>
<dbReference type="GO" id="GO:0004997">
    <property type="term" value="F:thyrotropin-releasing hormone receptor activity"/>
    <property type="evidence" value="ECO:0007669"/>
    <property type="project" value="InterPro"/>
</dbReference>
<comment type="function">
    <text evidence="1">Receptor for thyrotropin-releasing hormone (TRH). Upon ligand binding, this G-protein-coupled receptor triggers activation of the phosphatidylinositol (IP3)-calcium-protein kinase C (PKC) pathway.</text>
</comment>
<evidence type="ECO:0000256" key="13">
    <source>
        <dbReference type="SAM" id="MobiDB-lite"/>
    </source>
</evidence>
<name>A7J264_AEDAE</name>
<feature type="transmembrane region" description="Helical" evidence="14">
    <location>
        <begin position="230"/>
        <end position="256"/>
    </location>
</feature>
<dbReference type="SUPFAM" id="SSF81321">
    <property type="entry name" value="Family A G protein-coupled receptor-like"/>
    <property type="match status" value="1"/>
</dbReference>
<evidence type="ECO:0000256" key="4">
    <source>
        <dbReference type="ARBA" id="ARBA00018873"/>
    </source>
</evidence>
<evidence type="ECO:0000256" key="14">
    <source>
        <dbReference type="SAM" id="Phobius"/>
    </source>
</evidence>
<proteinExistence type="evidence at transcript level"/>
<comment type="subcellular location">
    <subcellularLocation>
        <location evidence="2">Membrane</location>
        <topology evidence="2">Multi-pass membrane protein</topology>
    </subcellularLocation>
</comment>
<organism evidence="16">
    <name type="scientific">Aedes aegypti</name>
    <name type="common">Yellowfever mosquito</name>
    <name type="synonym">Culex aegypti</name>
    <dbReference type="NCBI Taxonomy" id="7159"/>
    <lineage>
        <taxon>Eukaryota</taxon>
        <taxon>Metazoa</taxon>
        <taxon>Ecdysozoa</taxon>
        <taxon>Arthropoda</taxon>
        <taxon>Hexapoda</taxon>
        <taxon>Insecta</taxon>
        <taxon>Pterygota</taxon>
        <taxon>Neoptera</taxon>
        <taxon>Endopterygota</taxon>
        <taxon>Diptera</taxon>
        <taxon>Nematocera</taxon>
        <taxon>Culicoidea</taxon>
        <taxon>Culicidae</taxon>
        <taxon>Culicinae</taxon>
        <taxon>Aedini</taxon>
        <taxon>Aedes</taxon>
        <taxon>Stegomyia</taxon>
    </lineage>
</organism>
<evidence type="ECO:0000256" key="7">
    <source>
        <dbReference type="ARBA" id="ARBA00023040"/>
    </source>
</evidence>
<evidence type="ECO:0000256" key="8">
    <source>
        <dbReference type="ARBA" id="ARBA00023136"/>
    </source>
</evidence>
<feature type="domain" description="G-protein coupled receptors family 1 profile" evidence="15">
    <location>
        <begin position="26"/>
        <end position="293"/>
    </location>
</feature>
<protein>
    <recommendedName>
        <fullName evidence="4">Thyrotropin-releasing hormone receptor</fullName>
    </recommendedName>
    <alternativeName>
        <fullName evidence="11">Thyroliberin receptor</fullName>
    </alternativeName>
</protein>
<dbReference type="InterPro" id="IPR002120">
    <property type="entry name" value="TRH_rcpt_1"/>
</dbReference>
<sequence length="566" mass="63243">MPQIPEYIRATSMVFCIIIMCLGVIGNIMVPIVILKTKDMRNSTNIFLTNLSIADLLVLLVCTPTVLVEVNSPPEVWVLGEEMCKAVPFVELTVAHASVLTILAISFERYYAICEPLKAGYVCTKARALMICLAAWTVAAILTSPILLFAEYSVEEYPDGSRAAVCLTKASNVWTVTFFLMTISLFFLLPLVILVVLYAIIAKNLIASNNSRIKIRLSKPELSYKARKQVVLMLGAVVLAFFTCLLPFRMLTLWIIMVSEETFQKLAVEKYYNLLYFSRIMLYLNSAVNPILYNLMSSKFRKGFLRLCRCRRLWGHPLRRRGGKVRGRSATFTTTTTSSYLASSSIRKSSEKYTLSLDDLRFQQLPVCSNGLPMASTESGTRGKDASSIVVVVSDDDEEPFQLSRFYRMNLLRQYSTPLLPCYEDRGRPPLPSTEPSGINSNKSVESAVKRQAFNVTFKESERRKNNNNDSAGSNGVILVEPGSAWGNLFNPWKLKFIRQQTTPPQLQEQRPNSHVASAKAAVIIGVERRLPMSPRTKKQMSLDESLLGARGNHCTVEGDSGAGEV</sequence>
<feature type="transmembrane region" description="Helical" evidence="14">
    <location>
        <begin position="47"/>
        <end position="67"/>
    </location>
</feature>
<dbReference type="PANTHER" id="PTHR24243:SF233">
    <property type="entry name" value="THYROTROPIN-RELEASING HORMONE RECEPTOR"/>
    <property type="match status" value="1"/>
</dbReference>
<dbReference type="PRINTS" id="PR00237">
    <property type="entry name" value="GPCRRHODOPSN"/>
</dbReference>
<evidence type="ECO:0000256" key="5">
    <source>
        <dbReference type="ARBA" id="ARBA00022692"/>
    </source>
</evidence>
<comment type="similarity">
    <text evidence="3 12">Belongs to the G-protein coupled receptor 1 family.</text>
</comment>
<dbReference type="EMBL" id="DQ864500">
    <property type="protein sequence ID" value="ABI93273.1"/>
    <property type="molecule type" value="mRNA"/>
</dbReference>
<feature type="transmembrane region" description="Helical" evidence="14">
    <location>
        <begin position="178"/>
        <end position="201"/>
    </location>
</feature>
<keyword evidence="8 14" id="KW-0472">Membrane</keyword>
<keyword evidence="7 12" id="KW-0297">G-protein coupled receptor</keyword>
<feature type="region of interest" description="Disordered" evidence="13">
    <location>
        <begin position="427"/>
        <end position="446"/>
    </location>
</feature>
<dbReference type="PANTHER" id="PTHR24243">
    <property type="entry name" value="G-PROTEIN COUPLED RECEPTOR"/>
    <property type="match status" value="1"/>
</dbReference>
<keyword evidence="5 12" id="KW-0812">Transmembrane</keyword>
<evidence type="ECO:0000256" key="2">
    <source>
        <dbReference type="ARBA" id="ARBA00004141"/>
    </source>
</evidence>
<evidence type="ECO:0000256" key="10">
    <source>
        <dbReference type="ARBA" id="ARBA00023224"/>
    </source>
</evidence>
<feature type="transmembrane region" description="Helical" evidence="14">
    <location>
        <begin position="276"/>
        <end position="296"/>
    </location>
</feature>
<feature type="transmembrane region" description="Helical" evidence="14">
    <location>
        <begin position="12"/>
        <end position="35"/>
    </location>
</feature>
<evidence type="ECO:0000313" key="16">
    <source>
        <dbReference type="EMBL" id="ABI93273.1"/>
    </source>
</evidence>
<feature type="transmembrane region" description="Helical" evidence="14">
    <location>
        <begin position="87"/>
        <end position="107"/>
    </location>
</feature>
<evidence type="ECO:0000256" key="9">
    <source>
        <dbReference type="ARBA" id="ARBA00023170"/>
    </source>
</evidence>
<evidence type="ECO:0000256" key="1">
    <source>
        <dbReference type="ARBA" id="ARBA00004100"/>
    </source>
</evidence>
<evidence type="ECO:0000256" key="6">
    <source>
        <dbReference type="ARBA" id="ARBA00022989"/>
    </source>
</evidence>
<dbReference type="InterPro" id="IPR000276">
    <property type="entry name" value="GPCR_Rhodpsn"/>
</dbReference>
<reference evidence="16" key="1">
    <citation type="journal article" date="2009" name="Gen. Comp. Endocrinol.">
        <title>Ecdysis triggering hormone signaling in the yellow fever mosquito Aedes aegypti.</title>
        <authorList>
            <person name="Dai L."/>
            <person name="Adams M.E."/>
        </authorList>
    </citation>
    <scope>NUCLEOTIDE SEQUENCE</scope>
</reference>
<dbReference type="AlphaFoldDB" id="A7J264"/>
<accession>A7J264</accession>
<evidence type="ECO:0000259" key="15">
    <source>
        <dbReference type="PROSITE" id="PS50262"/>
    </source>
</evidence>
<dbReference type="GO" id="GO:0005886">
    <property type="term" value="C:plasma membrane"/>
    <property type="evidence" value="ECO:0007669"/>
    <property type="project" value="TreeGrafter"/>
</dbReference>
<keyword evidence="9 12" id="KW-0675">Receptor</keyword>
<evidence type="ECO:0000256" key="3">
    <source>
        <dbReference type="ARBA" id="ARBA00010663"/>
    </source>
</evidence>
<feature type="transmembrane region" description="Helical" evidence="14">
    <location>
        <begin position="128"/>
        <end position="150"/>
    </location>
</feature>
<dbReference type="VEuPathDB" id="VectorBase:AAEL027285"/>
<dbReference type="InterPro" id="IPR017452">
    <property type="entry name" value="GPCR_Rhodpsn_7TM"/>
</dbReference>
<dbReference type="CDD" id="cd14997">
    <property type="entry name" value="7tmA_ETH-R"/>
    <property type="match status" value="1"/>
</dbReference>
<feature type="compositionally biased region" description="Polar residues" evidence="13">
    <location>
        <begin position="434"/>
        <end position="445"/>
    </location>
</feature>